<dbReference type="PANTHER" id="PTHR43689">
    <property type="entry name" value="HYDROLASE"/>
    <property type="match status" value="1"/>
</dbReference>
<dbReference type="GO" id="GO:0016787">
    <property type="term" value="F:hydrolase activity"/>
    <property type="evidence" value="ECO:0007669"/>
    <property type="project" value="UniProtKB-KW"/>
</dbReference>
<dbReference type="InterPro" id="IPR000073">
    <property type="entry name" value="AB_hydrolase_1"/>
</dbReference>
<dbReference type="Pfam" id="PF12697">
    <property type="entry name" value="Abhydrolase_6"/>
    <property type="match status" value="1"/>
</dbReference>
<keyword evidence="2" id="KW-0378">Hydrolase</keyword>
<evidence type="ECO:0000313" key="2">
    <source>
        <dbReference type="EMBL" id="XAD54873.1"/>
    </source>
</evidence>
<keyword evidence="3" id="KW-1185">Reference proteome</keyword>
<evidence type="ECO:0000313" key="3">
    <source>
        <dbReference type="Proteomes" id="UP001453229"/>
    </source>
</evidence>
<dbReference type="EMBL" id="CP151919">
    <property type="protein sequence ID" value="XAD54873.1"/>
    <property type="molecule type" value="Genomic_DNA"/>
</dbReference>
<accession>A0ABZ3CUK5</accession>
<gene>
    <name evidence="2" type="ORF">AAGT95_02550</name>
</gene>
<organism evidence="2 3">
    <name type="scientific">Salinicola lusitanus</name>
    <dbReference type="NCBI Taxonomy" id="1949085"/>
    <lineage>
        <taxon>Bacteria</taxon>
        <taxon>Pseudomonadati</taxon>
        <taxon>Pseudomonadota</taxon>
        <taxon>Gammaproteobacteria</taxon>
        <taxon>Oceanospirillales</taxon>
        <taxon>Halomonadaceae</taxon>
        <taxon>Salinicola</taxon>
    </lineage>
</organism>
<dbReference type="PRINTS" id="PR00111">
    <property type="entry name" value="ABHYDROLASE"/>
</dbReference>
<dbReference type="PANTHER" id="PTHR43689:SF8">
    <property type="entry name" value="ALPHA_BETA-HYDROLASES SUPERFAMILY PROTEIN"/>
    <property type="match status" value="1"/>
</dbReference>
<protein>
    <submittedName>
        <fullName evidence="2">Alpha/beta hydrolase</fullName>
    </submittedName>
</protein>
<dbReference type="Proteomes" id="UP001453229">
    <property type="component" value="Chromosome"/>
</dbReference>
<proteinExistence type="predicted"/>
<dbReference type="Gene3D" id="3.40.50.1820">
    <property type="entry name" value="alpha/beta hydrolase"/>
    <property type="match status" value="1"/>
</dbReference>
<dbReference type="InterPro" id="IPR029058">
    <property type="entry name" value="AB_hydrolase_fold"/>
</dbReference>
<evidence type="ECO:0000259" key="1">
    <source>
        <dbReference type="Pfam" id="PF12697"/>
    </source>
</evidence>
<sequence length="242" mass="25947">MADRVAGPAGRLTALPGTLLPPTIFAPVALEAGWTWEPLDWLAGPGAGDLELAAGEIVARWPARKRGYRLLVGHSAGGVVALQVAAALDDRLDGLVLIDTGASAAHHGDPDLPQRLLAQWGEAFIDTFLLRCVGREALDRHGDALRRYALATGPERPHRAMTSLRRLDLASRLGEIRCPTLVIHGIRDPARSLRHARALASGIADARLETLDAGHTPMLECPDALAGCLDDFLSELRQPKCR</sequence>
<dbReference type="RefSeq" id="WP_342595417.1">
    <property type="nucleotide sequence ID" value="NZ_CP151919.1"/>
</dbReference>
<feature type="domain" description="AB hydrolase-1" evidence="1">
    <location>
        <begin position="47"/>
        <end position="226"/>
    </location>
</feature>
<name>A0ABZ3CUK5_9GAMM</name>
<reference evidence="2 3" key="1">
    <citation type="submission" date="2024-04" db="EMBL/GenBank/DDBJ databases">
        <title>Salinicola lusitanus LLJ914,a marine bacterium isolated from the Okinawa Trough.</title>
        <authorList>
            <person name="Li J."/>
        </authorList>
    </citation>
    <scope>NUCLEOTIDE SEQUENCE [LARGE SCALE GENOMIC DNA]</scope>
    <source>
        <strain evidence="2 3">LLJ914</strain>
    </source>
</reference>
<dbReference type="SUPFAM" id="SSF53474">
    <property type="entry name" value="alpha/beta-Hydrolases"/>
    <property type="match status" value="1"/>
</dbReference>